<dbReference type="KEGG" id="pgu:PGUG_03974"/>
<dbReference type="OrthoDB" id="4022097at2759"/>
<keyword evidence="3" id="KW-1185">Reference proteome</keyword>
<evidence type="ECO:0000313" key="3">
    <source>
        <dbReference type="Proteomes" id="UP000001997"/>
    </source>
</evidence>
<feature type="compositionally biased region" description="Basic and acidic residues" evidence="1">
    <location>
        <begin position="37"/>
        <end position="47"/>
    </location>
</feature>
<dbReference type="GeneID" id="5125649"/>
<dbReference type="InParanoid" id="A5DL23"/>
<sequence>MDNWAAKLGEPRPVAAATAVTTGAATAGSRTGTAKGAAERRDKHAGDADAEAASTANTANTASPFNAAEIDNYLRGVYTRFSTDSVIYTPLESTSQWKTKVDRRASIKEKNGARNVIRHDRSQVDILFELNRSVYQQQRRK</sequence>
<feature type="compositionally biased region" description="Low complexity" evidence="1">
    <location>
        <begin position="51"/>
        <end position="65"/>
    </location>
</feature>
<dbReference type="HOGENOM" id="CLU_1825974_0_0_1"/>
<proteinExistence type="predicted"/>
<evidence type="ECO:0000313" key="2">
    <source>
        <dbReference type="EMBL" id="EDK39876.2"/>
    </source>
</evidence>
<feature type="region of interest" description="Disordered" evidence="1">
    <location>
        <begin position="1"/>
        <end position="65"/>
    </location>
</feature>
<dbReference type="RefSeq" id="XP_001483245.2">
    <property type="nucleotide sequence ID" value="XM_001483195.1"/>
</dbReference>
<reference evidence="2 3" key="1">
    <citation type="journal article" date="2009" name="Nature">
        <title>Evolution of pathogenicity and sexual reproduction in eight Candida genomes.</title>
        <authorList>
            <person name="Butler G."/>
            <person name="Rasmussen M.D."/>
            <person name="Lin M.F."/>
            <person name="Santos M.A."/>
            <person name="Sakthikumar S."/>
            <person name="Munro C.A."/>
            <person name="Rheinbay E."/>
            <person name="Grabherr M."/>
            <person name="Forche A."/>
            <person name="Reedy J.L."/>
            <person name="Agrafioti I."/>
            <person name="Arnaud M.B."/>
            <person name="Bates S."/>
            <person name="Brown A.J."/>
            <person name="Brunke S."/>
            <person name="Costanzo M.C."/>
            <person name="Fitzpatrick D.A."/>
            <person name="de Groot P.W."/>
            <person name="Harris D."/>
            <person name="Hoyer L.L."/>
            <person name="Hube B."/>
            <person name="Klis F.M."/>
            <person name="Kodira C."/>
            <person name="Lennard N."/>
            <person name="Logue M.E."/>
            <person name="Martin R."/>
            <person name="Neiman A.M."/>
            <person name="Nikolaou E."/>
            <person name="Quail M.A."/>
            <person name="Quinn J."/>
            <person name="Santos M.C."/>
            <person name="Schmitzberger F.F."/>
            <person name="Sherlock G."/>
            <person name="Shah P."/>
            <person name="Silverstein K.A."/>
            <person name="Skrzypek M.S."/>
            <person name="Soll D."/>
            <person name="Staggs R."/>
            <person name="Stansfield I."/>
            <person name="Stumpf M.P."/>
            <person name="Sudbery P.E."/>
            <person name="Srikantha T."/>
            <person name="Zeng Q."/>
            <person name="Berman J."/>
            <person name="Berriman M."/>
            <person name="Heitman J."/>
            <person name="Gow N.A."/>
            <person name="Lorenz M.C."/>
            <person name="Birren B.W."/>
            <person name="Kellis M."/>
            <person name="Cuomo C.A."/>
        </authorList>
    </citation>
    <scope>NUCLEOTIDE SEQUENCE [LARGE SCALE GENOMIC DNA]</scope>
    <source>
        <strain evidence="3">ATCC 6260 / CBS 566 / DSM 6381 / JCM 1539 / NBRC 10279 / NRRL Y-324</strain>
    </source>
</reference>
<gene>
    <name evidence="2" type="ORF">PGUG_03974</name>
</gene>
<feature type="compositionally biased region" description="Low complexity" evidence="1">
    <location>
        <begin position="15"/>
        <end position="36"/>
    </location>
</feature>
<dbReference type="Proteomes" id="UP000001997">
    <property type="component" value="Unassembled WGS sequence"/>
</dbReference>
<name>A5DL23_PICGU</name>
<dbReference type="AlphaFoldDB" id="A5DL23"/>
<evidence type="ECO:0000256" key="1">
    <source>
        <dbReference type="SAM" id="MobiDB-lite"/>
    </source>
</evidence>
<dbReference type="EMBL" id="CH408159">
    <property type="protein sequence ID" value="EDK39876.2"/>
    <property type="molecule type" value="Genomic_DNA"/>
</dbReference>
<accession>A5DL23</accession>
<dbReference type="VEuPathDB" id="FungiDB:PGUG_03974"/>
<organism evidence="2 3">
    <name type="scientific">Meyerozyma guilliermondii (strain ATCC 6260 / CBS 566 / DSM 6381 / JCM 1539 / NBRC 10279 / NRRL Y-324)</name>
    <name type="common">Yeast</name>
    <name type="synonym">Candida guilliermondii</name>
    <dbReference type="NCBI Taxonomy" id="294746"/>
    <lineage>
        <taxon>Eukaryota</taxon>
        <taxon>Fungi</taxon>
        <taxon>Dikarya</taxon>
        <taxon>Ascomycota</taxon>
        <taxon>Saccharomycotina</taxon>
        <taxon>Pichiomycetes</taxon>
        <taxon>Debaryomycetaceae</taxon>
        <taxon>Meyerozyma</taxon>
    </lineage>
</organism>
<protein>
    <submittedName>
        <fullName evidence="2">Uncharacterized protein</fullName>
    </submittedName>
</protein>